<feature type="domain" description="ABC transmembrane type-1" evidence="8">
    <location>
        <begin position="96"/>
        <end position="286"/>
    </location>
</feature>
<dbReference type="Gene3D" id="1.10.3720.10">
    <property type="entry name" value="MetI-like"/>
    <property type="match status" value="1"/>
</dbReference>
<feature type="transmembrane region" description="Helical" evidence="7">
    <location>
        <begin position="265"/>
        <end position="286"/>
    </location>
</feature>
<feature type="transmembrane region" description="Helical" evidence="7">
    <location>
        <begin position="36"/>
        <end position="57"/>
    </location>
</feature>
<dbReference type="AlphaFoldDB" id="A0A271K968"/>
<feature type="transmembrane region" description="Helical" evidence="7">
    <location>
        <begin position="208"/>
        <end position="230"/>
    </location>
</feature>
<reference evidence="9 10" key="1">
    <citation type="submission" date="2017-08" db="EMBL/GenBank/DDBJ databases">
        <title>Mesorhizobium wenxinae sp. nov., a novel rhizobial species isolated from root nodules of chickpea (Cicer arietinum L.).</title>
        <authorList>
            <person name="Zhang J."/>
        </authorList>
    </citation>
    <scope>NUCLEOTIDE SEQUENCE [LARGE SCALE GENOMIC DNA]</scope>
    <source>
        <strain evidence="10">WYCCWR 10019</strain>
    </source>
</reference>
<proteinExistence type="inferred from homology"/>
<dbReference type="EMBL" id="NPKH01000035">
    <property type="protein sequence ID" value="PAP92323.1"/>
    <property type="molecule type" value="Genomic_DNA"/>
</dbReference>
<keyword evidence="5 7" id="KW-1133">Transmembrane helix</keyword>
<evidence type="ECO:0000256" key="1">
    <source>
        <dbReference type="ARBA" id="ARBA00004651"/>
    </source>
</evidence>
<feature type="transmembrane region" description="Helical" evidence="7">
    <location>
        <begin position="100"/>
        <end position="120"/>
    </location>
</feature>
<dbReference type="GO" id="GO:0005886">
    <property type="term" value="C:plasma membrane"/>
    <property type="evidence" value="ECO:0007669"/>
    <property type="project" value="UniProtKB-SubCell"/>
</dbReference>
<dbReference type="PANTHER" id="PTHR32243">
    <property type="entry name" value="MALTOSE TRANSPORT SYSTEM PERMEASE-RELATED"/>
    <property type="match status" value="1"/>
</dbReference>
<dbReference type="PANTHER" id="PTHR32243:SF18">
    <property type="entry name" value="INNER MEMBRANE ABC TRANSPORTER PERMEASE PROTEIN YCJP"/>
    <property type="match status" value="1"/>
</dbReference>
<keyword evidence="6 7" id="KW-0472">Membrane</keyword>
<gene>
    <name evidence="9" type="ORF">CIT31_27850</name>
</gene>
<evidence type="ECO:0000313" key="9">
    <source>
        <dbReference type="EMBL" id="PAP92323.1"/>
    </source>
</evidence>
<keyword evidence="10" id="KW-1185">Reference proteome</keyword>
<accession>A0A271K968</accession>
<keyword evidence="3" id="KW-1003">Cell membrane</keyword>
<dbReference type="Pfam" id="PF00528">
    <property type="entry name" value="BPD_transp_1"/>
    <property type="match status" value="1"/>
</dbReference>
<evidence type="ECO:0000256" key="6">
    <source>
        <dbReference type="ARBA" id="ARBA00023136"/>
    </source>
</evidence>
<dbReference type="PROSITE" id="PS50928">
    <property type="entry name" value="ABC_TM1"/>
    <property type="match status" value="1"/>
</dbReference>
<dbReference type="InterPro" id="IPR050901">
    <property type="entry name" value="BP-dep_ABC_trans_perm"/>
</dbReference>
<sequence>MHRYFGRHISEYHPLAKSRPLALGGEPMRRDLGRRIYGYLVSAAFALFLFSPILWTLSTSLKQPTEMFQWPPVIVREPSAQHYTAIIADKDFSSALINSIVVSCSTIILTMALSIPAAFGISHLQKTAMRRLLTLVLALRAAPAMIYIIPYFLFFRQVHLVDTKIALIIVNTMFAVPLAIWYLSAFFDQVPREIEEAAMIDGASTLQTMTLISIPIAKSGIIATAILIFIGSWNEFLFALTLTRDDAKTAAVAILNFIPFEGTDWGKAAAACVLMLVPIVVFVPFVKKIRRRPNNDRFRERVKR</sequence>
<comment type="similarity">
    <text evidence="7">Belongs to the binding-protein-dependent transport system permease family.</text>
</comment>
<dbReference type="InterPro" id="IPR035906">
    <property type="entry name" value="MetI-like_sf"/>
</dbReference>
<comment type="caution">
    <text evidence="9">The sequence shown here is derived from an EMBL/GenBank/DDBJ whole genome shotgun (WGS) entry which is preliminary data.</text>
</comment>
<keyword evidence="4 7" id="KW-0812">Transmembrane</keyword>
<dbReference type="GO" id="GO:0055085">
    <property type="term" value="P:transmembrane transport"/>
    <property type="evidence" value="ECO:0007669"/>
    <property type="project" value="InterPro"/>
</dbReference>
<evidence type="ECO:0000259" key="8">
    <source>
        <dbReference type="PROSITE" id="PS50928"/>
    </source>
</evidence>
<dbReference type="CDD" id="cd06261">
    <property type="entry name" value="TM_PBP2"/>
    <property type="match status" value="1"/>
</dbReference>
<dbReference type="Proteomes" id="UP000215931">
    <property type="component" value="Unassembled WGS sequence"/>
</dbReference>
<name>A0A271K968_9HYPH</name>
<evidence type="ECO:0000256" key="3">
    <source>
        <dbReference type="ARBA" id="ARBA00022475"/>
    </source>
</evidence>
<dbReference type="SUPFAM" id="SSF161098">
    <property type="entry name" value="MetI-like"/>
    <property type="match status" value="1"/>
</dbReference>
<evidence type="ECO:0000256" key="4">
    <source>
        <dbReference type="ARBA" id="ARBA00022692"/>
    </source>
</evidence>
<evidence type="ECO:0000256" key="5">
    <source>
        <dbReference type="ARBA" id="ARBA00022989"/>
    </source>
</evidence>
<evidence type="ECO:0000256" key="7">
    <source>
        <dbReference type="RuleBase" id="RU363032"/>
    </source>
</evidence>
<dbReference type="OrthoDB" id="9815445at2"/>
<feature type="transmembrane region" description="Helical" evidence="7">
    <location>
        <begin position="165"/>
        <end position="187"/>
    </location>
</feature>
<dbReference type="InterPro" id="IPR000515">
    <property type="entry name" value="MetI-like"/>
</dbReference>
<evidence type="ECO:0000313" key="10">
    <source>
        <dbReference type="Proteomes" id="UP000215931"/>
    </source>
</evidence>
<feature type="transmembrane region" description="Helical" evidence="7">
    <location>
        <begin position="132"/>
        <end position="153"/>
    </location>
</feature>
<organism evidence="9 10">
    <name type="scientific">Mesorhizobium wenxiniae</name>
    <dbReference type="NCBI Taxonomy" id="2014805"/>
    <lineage>
        <taxon>Bacteria</taxon>
        <taxon>Pseudomonadati</taxon>
        <taxon>Pseudomonadota</taxon>
        <taxon>Alphaproteobacteria</taxon>
        <taxon>Hyphomicrobiales</taxon>
        <taxon>Phyllobacteriaceae</taxon>
        <taxon>Mesorhizobium</taxon>
    </lineage>
</organism>
<protein>
    <recommendedName>
        <fullName evidence="8">ABC transmembrane type-1 domain-containing protein</fullName>
    </recommendedName>
</protein>
<comment type="subcellular location">
    <subcellularLocation>
        <location evidence="1 7">Cell membrane</location>
        <topology evidence="1 7">Multi-pass membrane protein</topology>
    </subcellularLocation>
</comment>
<evidence type="ECO:0000256" key="2">
    <source>
        <dbReference type="ARBA" id="ARBA00022448"/>
    </source>
</evidence>
<keyword evidence="2 7" id="KW-0813">Transport</keyword>